<dbReference type="EMBL" id="CP002582">
    <property type="protein sequence ID" value="ADZ85723.1"/>
    <property type="molecule type" value="Genomic_DNA"/>
</dbReference>
<gene>
    <name evidence="10" type="ordered locus">Clole_4045</name>
</gene>
<sequence length="249" mass="28798">MDNTFSKKYTIEIYDVNSNYRCKYSSLMNYLWDVVVSQSDSLGETDNGLINNCAWVLLKYDLTIIEYPKFRDTITVETDIVGIKKLYGYRSFTIKTSEGTLIASGISTAVLIDINKRRPVRISPEQCKLYGIEKELEENIPLDDFIQLEGYKYSKDYRARHSDIDINQHVNNVKYLEMAVDTLPRTILNASEISNIKVLYKKEALDEASLHVCSDVIENEKGHLTTLHTIIDLTHDKLLTKLELKWRKI</sequence>
<dbReference type="InterPro" id="IPR049427">
    <property type="entry name" value="Acyl-ACP_TE_C"/>
</dbReference>
<protein>
    <submittedName>
        <fullName evidence="10">Acyl-ACP thioesterase</fullName>
    </submittedName>
</protein>
<dbReference type="CDD" id="cd00586">
    <property type="entry name" value="4HBT"/>
    <property type="match status" value="1"/>
</dbReference>
<dbReference type="AlphaFoldDB" id="F2JL78"/>
<dbReference type="GO" id="GO:0016297">
    <property type="term" value="F:fatty acyl-[ACP] hydrolase activity"/>
    <property type="evidence" value="ECO:0007669"/>
    <property type="project" value="InterPro"/>
</dbReference>
<keyword evidence="5" id="KW-0809">Transit peptide</keyword>
<dbReference type="SUPFAM" id="SSF54637">
    <property type="entry name" value="Thioesterase/thiol ester dehydrase-isomerase"/>
    <property type="match status" value="2"/>
</dbReference>
<dbReference type="Proteomes" id="UP000008467">
    <property type="component" value="Chromosome"/>
</dbReference>
<dbReference type="Pfam" id="PF01643">
    <property type="entry name" value="Acyl-ACP_TE"/>
    <property type="match status" value="1"/>
</dbReference>
<evidence type="ECO:0000256" key="6">
    <source>
        <dbReference type="ARBA" id="ARBA00023098"/>
    </source>
</evidence>
<evidence type="ECO:0000313" key="10">
    <source>
        <dbReference type="EMBL" id="ADZ85723.1"/>
    </source>
</evidence>
<dbReference type="RefSeq" id="WP_013658995.1">
    <property type="nucleotide sequence ID" value="NC_015275.1"/>
</dbReference>
<feature type="domain" description="Acyl-ACP thioesterase N-terminal hotdog" evidence="8">
    <location>
        <begin position="3"/>
        <end position="130"/>
    </location>
</feature>
<dbReference type="InterPro" id="IPR045023">
    <property type="entry name" value="FATA/B"/>
</dbReference>
<evidence type="ECO:0000256" key="3">
    <source>
        <dbReference type="ARBA" id="ARBA00022801"/>
    </source>
</evidence>
<evidence type="ECO:0000256" key="7">
    <source>
        <dbReference type="ARBA" id="ARBA00023160"/>
    </source>
</evidence>
<keyword evidence="7" id="KW-0275">Fatty acid biosynthesis</keyword>
<evidence type="ECO:0000256" key="2">
    <source>
        <dbReference type="ARBA" id="ARBA00022516"/>
    </source>
</evidence>
<dbReference type="PANTHER" id="PTHR31727">
    <property type="entry name" value="OLEOYL-ACYL CARRIER PROTEIN THIOESTERASE 1, CHLOROPLASTIC"/>
    <property type="match status" value="1"/>
</dbReference>
<dbReference type="InterPro" id="IPR002864">
    <property type="entry name" value="Acyl-ACP_thioesterase_NHD"/>
</dbReference>
<evidence type="ECO:0000256" key="5">
    <source>
        <dbReference type="ARBA" id="ARBA00022946"/>
    </source>
</evidence>
<evidence type="ECO:0000259" key="9">
    <source>
        <dbReference type="Pfam" id="PF20791"/>
    </source>
</evidence>
<organism evidence="10 11">
    <name type="scientific">Cellulosilyticum lentocellum (strain ATCC 49066 / DSM 5427 / NCIMB 11756 / RHM5)</name>
    <name type="common">Clostridium lentocellum</name>
    <dbReference type="NCBI Taxonomy" id="642492"/>
    <lineage>
        <taxon>Bacteria</taxon>
        <taxon>Bacillati</taxon>
        <taxon>Bacillota</taxon>
        <taxon>Clostridia</taxon>
        <taxon>Lachnospirales</taxon>
        <taxon>Cellulosilyticaceae</taxon>
        <taxon>Cellulosilyticum</taxon>
    </lineage>
</organism>
<dbReference type="PANTHER" id="PTHR31727:SF6">
    <property type="entry name" value="OLEOYL-ACYL CARRIER PROTEIN THIOESTERASE 1, CHLOROPLASTIC"/>
    <property type="match status" value="1"/>
</dbReference>
<evidence type="ECO:0000256" key="4">
    <source>
        <dbReference type="ARBA" id="ARBA00022832"/>
    </source>
</evidence>
<keyword evidence="6" id="KW-0443">Lipid metabolism</keyword>
<keyword evidence="3" id="KW-0378">Hydrolase</keyword>
<dbReference type="InterPro" id="IPR029069">
    <property type="entry name" value="HotDog_dom_sf"/>
</dbReference>
<keyword evidence="2" id="KW-0444">Lipid biosynthesis</keyword>
<dbReference type="HOGENOM" id="CLU_045466_2_0_9"/>
<accession>F2JL78</accession>
<proteinExistence type="inferred from homology"/>
<dbReference type="Gene3D" id="3.10.129.10">
    <property type="entry name" value="Hotdog Thioesterase"/>
    <property type="match status" value="1"/>
</dbReference>
<dbReference type="eggNOG" id="COG3884">
    <property type="taxonomic scope" value="Bacteria"/>
</dbReference>
<feature type="domain" description="Acyl-ACP thioesterase-like C-terminal" evidence="9">
    <location>
        <begin position="153"/>
        <end position="248"/>
    </location>
</feature>
<comment type="similarity">
    <text evidence="1">Belongs to the acyl-ACP thioesterase family.</text>
</comment>
<keyword evidence="11" id="KW-1185">Reference proteome</keyword>
<dbReference type="STRING" id="642492.Clole_4045"/>
<name>F2JL78_CELLD</name>
<dbReference type="Pfam" id="PF20791">
    <property type="entry name" value="Acyl-ACP_TE_C"/>
    <property type="match status" value="1"/>
</dbReference>
<evidence type="ECO:0000313" key="11">
    <source>
        <dbReference type="Proteomes" id="UP000008467"/>
    </source>
</evidence>
<dbReference type="KEGG" id="cle:Clole_4045"/>
<dbReference type="GO" id="GO:0000036">
    <property type="term" value="F:acyl carrier activity"/>
    <property type="evidence" value="ECO:0007669"/>
    <property type="project" value="TreeGrafter"/>
</dbReference>
<evidence type="ECO:0000259" key="8">
    <source>
        <dbReference type="Pfam" id="PF01643"/>
    </source>
</evidence>
<evidence type="ECO:0000256" key="1">
    <source>
        <dbReference type="ARBA" id="ARBA00006500"/>
    </source>
</evidence>
<keyword evidence="4" id="KW-0276">Fatty acid metabolism</keyword>
<reference evidence="10 11" key="1">
    <citation type="journal article" date="2011" name="J. Bacteriol.">
        <title>Complete genome sequence of the cellulose-degrading bacterium Cellulosilyticum lentocellum.</title>
        <authorList>
            <consortium name="US DOE Joint Genome Institute"/>
            <person name="Miller D.A."/>
            <person name="Suen G."/>
            <person name="Bruce D."/>
            <person name="Copeland A."/>
            <person name="Cheng J.F."/>
            <person name="Detter C."/>
            <person name="Goodwin L.A."/>
            <person name="Han C.S."/>
            <person name="Hauser L.J."/>
            <person name="Land M.L."/>
            <person name="Lapidus A."/>
            <person name="Lucas S."/>
            <person name="Meincke L."/>
            <person name="Pitluck S."/>
            <person name="Tapia R."/>
            <person name="Teshima H."/>
            <person name="Woyke T."/>
            <person name="Fox B.G."/>
            <person name="Angert E.R."/>
            <person name="Currie C.R."/>
        </authorList>
    </citation>
    <scope>NUCLEOTIDE SEQUENCE [LARGE SCALE GENOMIC DNA]</scope>
    <source>
        <strain evidence="11">ATCC 49066 / DSM 5427 / NCIMB 11756 / RHM5</strain>
    </source>
</reference>